<evidence type="ECO:0000256" key="2">
    <source>
        <dbReference type="ARBA" id="ARBA00022525"/>
    </source>
</evidence>
<dbReference type="GO" id="GO:0005576">
    <property type="term" value="C:extracellular region"/>
    <property type="evidence" value="ECO:0007669"/>
    <property type="project" value="UniProtKB-SubCell"/>
</dbReference>
<dbReference type="Pfam" id="PF05345">
    <property type="entry name" value="He_PIG"/>
    <property type="match status" value="1"/>
</dbReference>
<dbReference type="InterPro" id="IPR011049">
    <property type="entry name" value="Serralysin-like_metalloprot_C"/>
</dbReference>
<dbReference type="RefSeq" id="WP_245951581.1">
    <property type="nucleotide sequence ID" value="NZ_QLTA01000032.1"/>
</dbReference>
<dbReference type="InterPro" id="IPR015919">
    <property type="entry name" value="Cadherin-like_sf"/>
</dbReference>
<dbReference type="Proteomes" id="UP000248856">
    <property type="component" value="Unassembled WGS sequence"/>
</dbReference>
<evidence type="ECO:0000313" key="5">
    <source>
        <dbReference type="EMBL" id="RAR78199.1"/>
    </source>
</evidence>
<evidence type="ECO:0000259" key="4">
    <source>
        <dbReference type="SMART" id="SM00736"/>
    </source>
</evidence>
<dbReference type="PROSITE" id="PS00330">
    <property type="entry name" value="HEMOLYSIN_CALCIUM"/>
    <property type="match status" value="1"/>
</dbReference>
<evidence type="ECO:0000256" key="1">
    <source>
        <dbReference type="ARBA" id="ARBA00004613"/>
    </source>
</evidence>
<dbReference type="InterPro" id="IPR001343">
    <property type="entry name" value="Hemolysn_Ca-bd"/>
</dbReference>
<dbReference type="InterPro" id="IPR050557">
    <property type="entry name" value="RTX_toxin/Mannuronan_C5-epim"/>
</dbReference>
<dbReference type="SMART" id="SM00736">
    <property type="entry name" value="CADG"/>
    <property type="match status" value="1"/>
</dbReference>
<dbReference type="EMBL" id="QLTA01000032">
    <property type="protein sequence ID" value="RAR78199.1"/>
    <property type="molecule type" value="Genomic_DNA"/>
</dbReference>
<dbReference type="AlphaFoldDB" id="A0A328YWT5"/>
<dbReference type="Gene3D" id="2.150.10.10">
    <property type="entry name" value="Serralysin-like metalloprotease, C-terminal"/>
    <property type="match status" value="1"/>
</dbReference>
<dbReference type="SUPFAM" id="SSF49313">
    <property type="entry name" value="Cadherin-like"/>
    <property type="match status" value="1"/>
</dbReference>
<dbReference type="Pfam" id="PF06594">
    <property type="entry name" value="HCBP_related"/>
    <property type="match status" value="1"/>
</dbReference>
<dbReference type="InterPro" id="IPR018511">
    <property type="entry name" value="Hemolysin-typ_Ca-bd_CS"/>
</dbReference>
<keyword evidence="6" id="KW-1185">Reference proteome</keyword>
<dbReference type="GO" id="GO:0016020">
    <property type="term" value="C:membrane"/>
    <property type="evidence" value="ECO:0007669"/>
    <property type="project" value="InterPro"/>
</dbReference>
<comment type="caution">
    <text evidence="5">The sequence shown here is derived from an EMBL/GenBank/DDBJ whole genome shotgun (WGS) entry which is preliminary data.</text>
</comment>
<protein>
    <submittedName>
        <fullName evidence="5">Hemolysin type calcium-binding protein</fullName>
    </submittedName>
</protein>
<accession>A0A328YWT5</accession>
<gene>
    <name evidence="5" type="ORF">AX018_103262</name>
</gene>
<dbReference type="PRINTS" id="PR00313">
    <property type="entry name" value="CABNDNGRPT"/>
</dbReference>
<dbReference type="Pfam" id="PF00353">
    <property type="entry name" value="HemolysinCabind"/>
    <property type="match status" value="2"/>
</dbReference>
<keyword evidence="2" id="KW-0964">Secreted</keyword>
<name>A0A328YWT5_9BURK</name>
<dbReference type="InterPro" id="IPR006644">
    <property type="entry name" value="Cadg"/>
</dbReference>
<dbReference type="PANTHER" id="PTHR38340">
    <property type="entry name" value="S-LAYER PROTEIN"/>
    <property type="match status" value="1"/>
</dbReference>
<dbReference type="InterPro" id="IPR010566">
    <property type="entry name" value="Haemolys_ca-bd"/>
</dbReference>
<dbReference type="Gene3D" id="2.60.40.10">
    <property type="entry name" value="Immunoglobulins"/>
    <property type="match status" value="1"/>
</dbReference>
<feature type="non-terminal residue" evidence="5">
    <location>
        <position position="1"/>
    </location>
</feature>
<comment type="subcellular location">
    <subcellularLocation>
        <location evidence="1">Secreted</location>
    </subcellularLocation>
</comment>
<dbReference type="PANTHER" id="PTHR38340:SF1">
    <property type="entry name" value="S-LAYER PROTEIN"/>
    <property type="match status" value="1"/>
</dbReference>
<evidence type="ECO:0000313" key="6">
    <source>
        <dbReference type="Proteomes" id="UP000248856"/>
    </source>
</evidence>
<keyword evidence="3" id="KW-0106">Calcium</keyword>
<dbReference type="GO" id="GO:0005509">
    <property type="term" value="F:calcium ion binding"/>
    <property type="evidence" value="ECO:0007669"/>
    <property type="project" value="InterPro"/>
</dbReference>
<dbReference type="InterPro" id="IPR013783">
    <property type="entry name" value="Ig-like_fold"/>
</dbReference>
<evidence type="ECO:0000256" key="3">
    <source>
        <dbReference type="ARBA" id="ARBA00022837"/>
    </source>
</evidence>
<dbReference type="SUPFAM" id="SSF51120">
    <property type="entry name" value="beta-Roll"/>
    <property type="match status" value="1"/>
</dbReference>
<feature type="domain" description="Dystroglycan-type cadherin-like" evidence="4">
    <location>
        <begin position="1"/>
        <end position="92"/>
    </location>
</feature>
<proteinExistence type="predicted"/>
<reference evidence="5 6" key="1">
    <citation type="submission" date="2018-06" db="EMBL/GenBank/DDBJ databases">
        <title>Genomic Encyclopedia of Archaeal and Bacterial Type Strains, Phase II (KMG-II): from individual species to whole genera.</title>
        <authorList>
            <person name="Goeker M."/>
        </authorList>
    </citation>
    <scope>NUCLEOTIDE SEQUENCE [LARGE SCALE GENOMIC DNA]</scope>
    <source>
        <strain evidence="5 6">CFPB 3232</strain>
    </source>
</reference>
<organism evidence="5 6">
    <name type="scientific">Paracidovorax anthurii</name>
    <dbReference type="NCBI Taxonomy" id="78229"/>
    <lineage>
        <taxon>Bacteria</taxon>
        <taxon>Pseudomonadati</taxon>
        <taxon>Pseudomonadota</taxon>
        <taxon>Betaproteobacteria</taxon>
        <taxon>Burkholderiales</taxon>
        <taxon>Comamonadaceae</taxon>
        <taxon>Paracidovorax</taxon>
    </lineage>
</organism>
<sequence>AQSFKQGGPWSFKVPAGTFVDDDRDTLAYGATLASGAALPAWLSFDAQTQTFQAAANAPTGTYEIAVSAKDPWGAQAAQRFAVTVQASTITGTSRNDTLTGTAANDTIDGLAGADTMSGGAGDDTYIVDNTGDRVVESANAGTDTVMSSVTYTLAANVENLVLTGSGAINGTGNGLDNRLTGNAGANVLTGGAGADYLDGGAGTDTLVGGLGNDTYWLARGHGTDTIQENDSTSGNQDIAKFAGDVSSRQLWFRKAGNNLEVSIIGTSDKFVVTDWYRGSQYQLERFEAGDGRALQANQVQSLVQAMASFSPPAAGQTQLPANYQSSLETTLAANWR</sequence>